<dbReference type="CDD" id="cd18037">
    <property type="entry name" value="DEXSc_Pif1_like"/>
    <property type="match status" value="1"/>
</dbReference>
<dbReference type="GO" id="GO:0006281">
    <property type="term" value="P:DNA repair"/>
    <property type="evidence" value="ECO:0007669"/>
    <property type="project" value="UniProtKB-KW"/>
</dbReference>
<evidence type="ECO:0000256" key="8">
    <source>
        <dbReference type="ARBA" id="ARBA00023235"/>
    </source>
</evidence>
<comment type="caution">
    <text evidence="12">The sequence shown here is derived from an EMBL/GenBank/DDBJ whole genome shotgun (WGS) entry which is preliminary data.</text>
</comment>
<comment type="catalytic activity">
    <reaction evidence="9">
        <text>ATP + H2O = ADP + phosphate + H(+)</text>
        <dbReference type="Rhea" id="RHEA:13065"/>
        <dbReference type="ChEBI" id="CHEBI:15377"/>
        <dbReference type="ChEBI" id="CHEBI:15378"/>
        <dbReference type="ChEBI" id="CHEBI:30616"/>
        <dbReference type="ChEBI" id="CHEBI:43474"/>
        <dbReference type="ChEBI" id="CHEBI:456216"/>
        <dbReference type="EC" id="5.6.2.3"/>
    </reaction>
</comment>
<name>A0A8H4R645_9AGAR</name>
<dbReference type="EC" id="5.6.2.3" evidence="9"/>
<dbReference type="Pfam" id="PF21530">
    <property type="entry name" value="Pif1_2B_dom"/>
    <property type="match status" value="1"/>
</dbReference>
<keyword evidence="13" id="KW-1185">Reference proteome</keyword>
<feature type="domain" description="DNA helicase Pif1-like DEAD-box helicase" evidence="10">
    <location>
        <begin position="3"/>
        <end position="188"/>
    </location>
</feature>
<keyword evidence="4 9" id="KW-0347">Helicase</keyword>
<dbReference type="GO" id="GO:0000723">
    <property type="term" value="P:telomere maintenance"/>
    <property type="evidence" value="ECO:0007669"/>
    <property type="project" value="InterPro"/>
</dbReference>
<dbReference type="PANTHER" id="PTHR47642:SF5">
    <property type="entry name" value="ATP-DEPENDENT DNA HELICASE"/>
    <property type="match status" value="1"/>
</dbReference>
<reference evidence="12 13" key="1">
    <citation type="submission" date="2019-12" db="EMBL/GenBank/DDBJ databases">
        <authorList>
            <person name="Floudas D."/>
            <person name="Bentzer J."/>
            <person name="Ahren D."/>
            <person name="Johansson T."/>
            <person name="Persson P."/>
            <person name="Tunlid A."/>
        </authorList>
    </citation>
    <scope>NUCLEOTIDE SEQUENCE [LARGE SCALE GENOMIC DNA]</scope>
    <source>
        <strain evidence="12 13">CBS 102.39</strain>
    </source>
</reference>
<dbReference type="PANTHER" id="PTHR47642">
    <property type="entry name" value="ATP-DEPENDENT DNA HELICASE"/>
    <property type="match status" value="1"/>
</dbReference>
<evidence type="ECO:0000256" key="2">
    <source>
        <dbReference type="ARBA" id="ARBA00022763"/>
    </source>
</evidence>
<dbReference type="GO" id="GO:0016787">
    <property type="term" value="F:hydrolase activity"/>
    <property type="evidence" value="ECO:0007669"/>
    <property type="project" value="UniProtKB-KW"/>
</dbReference>
<evidence type="ECO:0000256" key="7">
    <source>
        <dbReference type="ARBA" id="ARBA00023204"/>
    </source>
</evidence>
<evidence type="ECO:0000256" key="1">
    <source>
        <dbReference type="ARBA" id="ARBA00022741"/>
    </source>
</evidence>
<keyword evidence="1 9" id="KW-0547">Nucleotide-binding</keyword>
<keyword evidence="8" id="KW-0413">Isomerase</keyword>
<evidence type="ECO:0000313" key="12">
    <source>
        <dbReference type="EMBL" id="KAF4623088.1"/>
    </source>
</evidence>
<comment type="similarity">
    <text evidence="9">Belongs to the helicase family.</text>
</comment>
<evidence type="ECO:0000256" key="9">
    <source>
        <dbReference type="RuleBase" id="RU363044"/>
    </source>
</evidence>
<keyword evidence="5 9" id="KW-0067">ATP-binding</keyword>
<dbReference type="Proteomes" id="UP000521872">
    <property type="component" value="Unassembled WGS sequence"/>
</dbReference>
<proteinExistence type="inferred from homology"/>
<dbReference type="InterPro" id="IPR049163">
    <property type="entry name" value="Pif1-like_2B_dom"/>
</dbReference>
<keyword evidence="2 9" id="KW-0227">DNA damage</keyword>
<dbReference type="Pfam" id="PF05970">
    <property type="entry name" value="PIF1"/>
    <property type="match status" value="1"/>
</dbReference>
<feature type="domain" description="DNA helicase Pif1-like 2B" evidence="11">
    <location>
        <begin position="267"/>
        <end position="301"/>
    </location>
</feature>
<dbReference type="InterPro" id="IPR051055">
    <property type="entry name" value="PIF1_helicase"/>
</dbReference>
<dbReference type="GO" id="GO:0006310">
    <property type="term" value="P:DNA recombination"/>
    <property type="evidence" value="ECO:0007669"/>
    <property type="project" value="UniProtKB-KW"/>
</dbReference>
<dbReference type="AlphaFoldDB" id="A0A8H4R645"/>
<keyword evidence="7 9" id="KW-0234">DNA repair</keyword>
<evidence type="ECO:0000256" key="6">
    <source>
        <dbReference type="ARBA" id="ARBA00023125"/>
    </source>
</evidence>
<gene>
    <name evidence="12" type="ORF">D9613_002070</name>
</gene>
<evidence type="ECO:0000259" key="10">
    <source>
        <dbReference type="Pfam" id="PF05970"/>
    </source>
</evidence>
<dbReference type="Gene3D" id="3.40.50.300">
    <property type="entry name" value="P-loop containing nucleotide triphosphate hydrolases"/>
    <property type="match status" value="1"/>
</dbReference>
<organism evidence="12 13">
    <name type="scientific">Agrocybe pediades</name>
    <dbReference type="NCBI Taxonomy" id="84607"/>
    <lineage>
        <taxon>Eukaryota</taxon>
        <taxon>Fungi</taxon>
        <taxon>Dikarya</taxon>
        <taxon>Basidiomycota</taxon>
        <taxon>Agaricomycotina</taxon>
        <taxon>Agaricomycetes</taxon>
        <taxon>Agaricomycetidae</taxon>
        <taxon>Agaricales</taxon>
        <taxon>Agaricineae</taxon>
        <taxon>Strophariaceae</taxon>
        <taxon>Agrocybe</taxon>
    </lineage>
</organism>
<sequence length="466" mass="52523">MSHEGTGKSFLLGRILEMLYNDPEATCTNRVAVTASTGIAALNIGGKTIYSFAGFGLGKGKREELVEKIKNSWYAKERWQNTEVLVIDEISMVDATLFDNLEYIARKIRRNNQPFGGIQLILCGDFFQLPPVPDKTFQHFKPSIYAFDAESWSRCISRPTFLTHVFRQKDTVFIDILTHMRHGTLTAEDIQVLESLSRPLVYADGIEPSQLFPKRQEVEDYNNRRLAELTGPAYQFPASDEAGSDINGMPIPFTNAADLLLRMIALPTLSLKHGKVGAQVLLIRNVKEDLVNGSLGKVINLLTIREAREKGFDVMEISDRSQSNGLRALDSILISHRQAWPLVHFENKETWLCPAWRFTIQGRRGNIEARRTQVPLILAWALSIHKSQGQTLSRVKVDLGHVFESGQAYVALSRATTMEGLEVVKFQASKVVANPRVISWQQFWENCPEGEWLSDIELDDDSSTDL</sequence>
<dbReference type="CDD" id="cd18809">
    <property type="entry name" value="SF1_C_RecD"/>
    <property type="match status" value="1"/>
</dbReference>
<evidence type="ECO:0000256" key="3">
    <source>
        <dbReference type="ARBA" id="ARBA00022801"/>
    </source>
</evidence>
<evidence type="ECO:0000313" key="13">
    <source>
        <dbReference type="Proteomes" id="UP000521872"/>
    </source>
</evidence>
<dbReference type="SUPFAM" id="SSF52540">
    <property type="entry name" value="P-loop containing nucleoside triphosphate hydrolases"/>
    <property type="match status" value="2"/>
</dbReference>
<evidence type="ECO:0000256" key="4">
    <source>
        <dbReference type="ARBA" id="ARBA00022806"/>
    </source>
</evidence>
<keyword evidence="9" id="KW-0233">DNA recombination</keyword>
<protein>
    <recommendedName>
        <fullName evidence="9">ATP-dependent DNA helicase</fullName>
        <ecNumber evidence="9">5.6.2.3</ecNumber>
    </recommendedName>
</protein>
<comment type="cofactor">
    <cofactor evidence="9">
        <name>Mg(2+)</name>
        <dbReference type="ChEBI" id="CHEBI:18420"/>
    </cofactor>
</comment>
<evidence type="ECO:0000259" key="11">
    <source>
        <dbReference type="Pfam" id="PF21530"/>
    </source>
</evidence>
<accession>A0A8H4R645</accession>
<dbReference type="EMBL" id="JAACJL010000001">
    <property type="protein sequence ID" value="KAF4623088.1"/>
    <property type="molecule type" value="Genomic_DNA"/>
</dbReference>
<dbReference type="InterPro" id="IPR010285">
    <property type="entry name" value="DNA_helicase_pif1-like_DEAD"/>
</dbReference>
<dbReference type="GO" id="GO:0005524">
    <property type="term" value="F:ATP binding"/>
    <property type="evidence" value="ECO:0007669"/>
    <property type="project" value="UniProtKB-KW"/>
</dbReference>
<dbReference type="GO" id="GO:0043139">
    <property type="term" value="F:5'-3' DNA helicase activity"/>
    <property type="evidence" value="ECO:0007669"/>
    <property type="project" value="UniProtKB-EC"/>
</dbReference>
<evidence type="ECO:0000256" key="5">
    <source>
        <dbReference type="ARBA" id="ARBA00022840"/>
    </source>
</evidence>
<keyword evidence="6" id="KW-0238">DNA-binding</keyword>
<dbReference type="InterPro" id="IPR027417">
    <property type="entry name" value="P-loop_NTPase"/>
</dbReference>
<keyword evidence="3 9" id="KW-0378">Hydrolase</keyword>